<feature type="compositionally biased region" description="Low complexity" evidence="1">
    <location>
        <begin position="173"/>
        <end position="184"/>
    </location>
</feature>
<protein>
    <submittedName>
        <fullName evidence="3">Uncharacterized protein LOC111013748</fullName>
    </submittedName>
</protein>
<feature type="compositionally biased region" description="Basic and acidic residues" evidence="1">
    <location>
        <begin position="190"/>
        <end position="202"/>
    </location>
</feature>
<accession>A0A6J1CS06</accession>
<evidence type="ECO:0000313" key="2">
    <source>
        <dbReference type="Proteomes" id="UP000504603"/>
    </source>
</evidence>
<keyword evidence="2" id="KW-1185">Reference proteome</keyword>
<evidence type="ECO:0000313" key="3">
    <source>
        <dbReference type="RefSeq" id="XP_022143963.1"/>
    </source>
</evidence>
<dbReference type="Proteomes" id="UP000504603">
    <property type="component" value="Unplaced"/>
</dbReference>
<dbReference type="GeneID" id="111013748"/>
<feature type="compositionally biased region" description="Acidic residues" evidence="1">
    <location>
        <begin position="130"/>
        <end position="141"/>
    </location>
</feature>
<reference evidence="3" key="1">
    <citation type="submission" date="2025-08" db="UniProtKB">
        <authorList>
            <consortium name="RefSeq"/>
        </authorList>
    </citation>
    <scope>IDENTIFICATION</scope>
    <source>
        <strain evidence="3">OHB3-1</strain>
    </source>
</reference>
<dbReference type="RefSeq" id="XP_022143963.1">
    <property type="nucleotide sequence ID" value="XM_022288271.1"/>
</dbReference>
<evidence type="ECO:0000256" key="1">
    <source>
        <dbReference type="SAM" id="MobiDB-lite"/>
    </source>
</evidence>
<feature type="region of interest" description="Disordered" evidence="1">
    <location>
        <begin position="114"/>
        <end position="160"/>
    </location>
</feature>
<feature type="compositionally biased region" description="Basic and acidic residues" evidence="1">
    <location>
        <begin position="226"/>
        <end position="235"/>
    </location>
</feature>
<proteinExistence type="predicted"/>
<gene>
    <name evidence="3" type="primary">LOC111013748</name>
</gene>
<feature type="region of interest" description="Disordered" evidence="1">
    <location>
        <begin position="173"/>
        <end position="244"/>
    </location>
</feature>
<dbReference type="PANTHER" id="PTHR33448">
    <property type="entry name" value="CHLOROPLAST PROTEIN HCF243-RELATED"/>
    <property type="match status" value="1"/>
</dbReference>
<dbReference type="KEGG" id="mcha:111013748"/>
<feature type="compositionally biased region" description="Polar residues" evidence="1">
    <location>
        <begin position="204"/>
        <end position="225"/>
    </location>
</feature>
<feature type="region of interest" description="Disordered" evidence="1">
    <location>
        <begin position="266"/>
        <end position="288"/>
    </location>
</feature>
<sequence length="288" mass="32040">MKQTMKPISSPNRTDYFPPPLMNFLKADVGSRSRSGRSRSSPMFVRKKNVVAIETQEPSSPKVTCMGQVRARRSSAQSAARCRWIRTVLAFNRRHCRTLWNGWKVLMFGRNRESRRKSSISISQSRVGNEAEDSKEEDEERGEGARDAAFASSIPSPPKNALILTRCRSAPQRSSVSGYGYRSSPARSDGTGEERRTERDGGNRATSQIESENSIGEGISNSVNSKESKIDEEKVGGSSRRLNLKRCKSEPGRIAEKLYGELNLREEGSSSGMVTNDSCLPNNKRLND</sequence>
<organism evidence="2 3">
    <name type="scientific">Momordica charantia</name>
    <name type="common">Bitter gourd</name>
    <name type="synonym">Balsam pear</name>
    <dbReference type="NCBI Taxonomy" id="3673"/>
    <lineage>
        <taxon>Eukaryota</taxon>
        <taxon>Viridiplantae</taxon>
        <taxon>Streptophyta</taxon>
        <taxon>Embryophyta</taxon>
        <taxon>Tracheophyta</taxon>
        <taxon>Spermatophyta</taxon>
        <taxon>Magnoliopsida</taxon>
        <taxon>eudicotyledons</taxon>
        <taxon>Gunneridae</taxon>
        <taxon>Pentapetalae</taxon>
        <taxon>rosids</taxon>
        <taxon>fabids</taxon>
        <taxon>Cucurbitales</taxon>
        <taxon>Cucurbitaceae</taxon>
        <taxon>Momordiceae</taxon>
        <taxon>Momordica</taxon>
    </lineage>
</organism>
<dbReference type="OrthoDB" id="785861at2759"/>
<feature type="compositionally biased region" description="Polar residues" evidence="1">
    <location>
        <begin position="269"/>
        <end position="281"/>
    </location>
</feature>
<dbReference type="AlphaFoldDB" id="A0A6J1CS06"/>
<name>A0A6J1CS06_MOMCH</name>
<dbReference type="PANTHER" id="PTHR33448:SF10">
    <property type="entry name" value="PROTAMINE P1 FAMILY PROTEIN"/>
    <property type="match status" value="1"/>
</dbReference>